<dbReference type="CDD" id="cd09280">
    <property type="entry name" value="RNase_HI_eukaryote_like"/>
    <property type="match status" value="1"/>
</dbReference>
<protein>
    <recommendedName>
        <fullName evidence="3">ribonuclease H</fullName>
        <ecNumber evidence="3">3.1.26.4</ecNumber>
    </recommendedName>
</protein>
<sequence length="1158" mass="126383">MLKAILPFIMPKTSKGPAKGFYATLHLSIEHTALLSPTEPECEKQVKGVIGAKFKKFETQKDAEEFVRNGPKVYTKPAPKSTASTSSTARPSPYTAAAAARKAQASGTQPSASSTQGGAASGALDNNIRLGGLKVSSSASPSDTMIIYTDGSSLGNGKVGSQAGLGVFFGVNDPRNVSERLGGEPQTNQRAELMAVYRALQVCGSDTAPVEIRTDSMYTVNIVTKWAEGWIKNNWRRSDGEKVMNRDIIEPLIAKIKSRPGPIKWVHVKAHIGTFGNEMADKLANAGAIMPEAPLSTSLSSGADASAPVGSSSSGHRLNSTSTHARSQTQALEGGSTTRRWSRLQRRSPISSSLSAYHHSPRSRYISGYAQSSYHHHLGSHVERQHSSQLLQMRQQQSPLQRSHEFDMVAVDQYQQGQSSNHSSSATSTTASIARTASVNEQRLHSQARFPPEVPMDSSNPTESMATFMAINARALSSTPMQRSLTSNPSMTSNALRTEASSDGSIAAATAALDSISVFVSTSAGQPHPHSPRLVAQVPAATLPRVTDAIMRDQTPSHPPFTAVTGNLNVSQSGSPHARTDGLRAREGRGSHTAQVDDRIHFRLLDDTPLSSDPGPQFRQGLGRHDDDLGLDSPPSSTEWYNHGPPASDRSPALQYIDLQDSYMSDTDSASSEDELMRDGDGILNLSHRLGSSDWRQHHFRHRRDAMVPDSNDIAAVAMYLRPFSSNHHPELIEEEEEGTYFSDADNNNDDGDEFDFPQLGENGYRHYQARYQQSRTDPHGLTPSSSNLEHPHHAQLSPRSAAALSRMFSMSNRPSWPQRHFIDSSITPDLEALSQQGSRGARSEYDRNPHFRRPLSMPPLLYPHSPRLGSSAPHFGPRPRSIFMHRDSMETETTQPSSSHGDINELSTGPEPRLRSVSTQYDLNVAVGDRSGAFHREGSNGPRTGCGGILPTSGGTETIGDVWPLKFDMYYADGGEFNATHAVENVLKNDSSVYCSRRPANINICLKLAEPHQTFVLTRFRAKAPTNGFTAPCKEGLIFVSHHPIPLEQTVLFDNMTREDYEEYVDTINQGSKLSELLQHHGAEADALIPAAFFQIKEDDKTCVLDFSPNRSGRYVLIKLLRSRCENGLQRPENIDLQYLGLIGFTGARSFASGGLL</sequence>
<feature type="compositionally biased region" description="Polar residues" evidence="8">
    <location>
        <begin position="892"/>
        <end position="908"/>
    </location>
</feature>
<dbReference type="Gene3D" id="3.30.420.10">
    <property type="entry name" value="Ribonuclease H-like superfamily/Ribonuclease H"/>
    <property type="match status" value="1"/>
</dbReference>
<dbReference type="InterPro" id="IPR050092">
    <property type="entry name" value="RNase_H"/>
</dbReference>
<dbReference type="InterPro" id="IPR002156">
    <property type="entry name" value="RNaseH_domain"/>
</dbReference>
<dbReference type="PANTHER" id="PTHR10642">
    <property type="entry name" value="RIBONUCLEASE H1"/>
    <property type="match status" value="1"/>
</dbReference>
<dbReference type="GO" id="GO:0003676">
    <property type="term" value="F:nucleic acid binding"/>
    <property type="evidence" value="ECO:0007669"/>
    <property type="project" value="InterPro"/>
</dbReference>
<name>A0A9P8A8Q9_MORAP</name>
<keyword evidence="4" id="KW-0540">Nuclease</keyword>
<dbReference type="InterPro" id="IPR036397">
    <property type="entry name" value="RNaseH_sf"/>
</dbReference>
<dbReference type="InterPro" id="IPR012337">
    <property type="entry name" value="RNaseH-like_sf"/>
</dbReference>
<dbReference type="PANTHER" id="PTHR10642:SF26">
    <property type="entry name" value="RIBONUCLEASE H1"/>
    <property type="match status" value="1"/>
</dbReference>
<accession>A0A9P8A8Q9</accession>
<dbReference type="SUPFAM" id="SSF53098">
    <property type="entry name" value="Ribonuclease H-like"/>
    <property type="match status" value="1"/>
</dbReference>
<comment type="similarity">
    <text evidence="2">Belongs to the RNase H family.</text>
</comment>
<dbReference type="AlphaFoldDB" id="A0A9P8A8Q9"/>
<reference evidence="10" key="1">
    <citation type="submission" date="2021-07" db="EMBL/GenBank/DDBJ databases">
        <title>Draft genome of Mortierella alpina, strain LL118, isolated from an aspen leaf litter sample.</title>
        <authorList>
            <person name="Yang S."/>
            <person name="Vinatzer B.A."/>
        </authorList>
    </citation>
    <scope>NUCLEOTIDE SEQUENCE</scope>
    <source>
        <strain evidence="10">LL118</strain>
    </source>
</reference>
<keyword evidence="5" id="KW-0479">Metal-binding</keyword>
<dbReference type="GO" id="GO:0004523">
    <property type="term" value="F:RNA-DNA hybrid ribonuclease activity"/>
    <property type="evidence" value="ECO:0007669"/>
    <property type="project" value="UniProtKB-EC"/>
</dbReference>
<dbReference type="InterPro" id="IPR011320">
    <property type="entry name" value="RNase_H1_N"/>
</dbReference>
<dbReference type="Pfam" id="PF01693">
    <property type="entry name" value="Cauli_VI"/>
    <property type="match status" value="1"/>
</dbReference>
<feature type="domain" description="RNase H type-1" evidence="9">
    <location>
        <begin position="141"/>
        <end position="289"/>
    </location>
</feature>
<feature type="region of interest" description="Disordered" evidence="8">
    <location>
        <begin position="297"/>
        <end position="357"/>
    </location>
</feature>
<gene>
    <name evidence="10" type="ORF">KVV02_008052</name>
</gene>
<dbReference type="GO" id="GO:0046872">
    <property type="term" value="F:metal ion binding"/>
    <property type="evidence" value="ECO:0007669"/>
    <property type="project" value="UniProtKB-KW"/>
</dbReference>
<feature type="region of interest" description="Disordered" evidence="8">
    <location>
        <begin position="68"/>
        <end position="120"/>
    </location>
</feature>
<feature type="compositionally biased region" description="Basic and acidic residues" evidence="8">
    <location>
        <begin position="578"/>
        <end position="606"/>
    </location>
</feature>
<feature type="region of interest" description="Disordered" evidence="8">
    <location>
        <begin position="889"/>
        <end position="916"/>
    </location>
</feature>
<comment type="catalytic activity">
    <reaction evidence="1">
        <text>Endonucleolytic cleavage to 5'-phosphomonoester.</text>
        <dbReference type="EC" id="3.1.26.4"/>
    </reaction>
</comment>
<feature type="compositionally biased region" description="Polar residues" evidence="8">
    <location>
        <begin position="297"/>
        <end position="339"/>
    </location>
</feature>
<evidence type="ECO:0000256" key="1">
    <source>
        <dbReference type="ARBA" id="ARBA00000077"/>
    </source>
</evidence>
<dbReference type="PROSITE" id="PS50879">
    <property type="entry name" value="RNASE_H_1"/>
    <property type="match status" value="1"/>
</dbReference>
<dbReference type="EMBL" id="JAIFTL010000020">
    <property type="protein sequence ID" value="KAG9326432.1"/>
    <property type="molecule type" value="Genomic_DNA"/>
</dbReference>
<dbReference type="GO" id="GO:0043137">
    <property type="term" value="P:DNA replication, removal of RNA primer"/>
    <property type="evidence" value="ECO:0007669"/>
    <property type="project" value="TreeGrafter"/>
</dbReference>
<feature type="region of interest" description="Disordered" evidence="8">
    <location>
        <begin position="566"/>
        <end position="652"/>
    </location>
</feature>
<evidence type="ECO:0000256" key="4">
    <source>
        <dbReference type="ARBA" id="ARBA00022722"/>
    </source>
</evidence>
<dbReference type="Gene3D" id="3.40.970.10">
    <property type="entry name" value="Ribonuclease H1, N-terminal domain"/>
    <property type="match status" value="1"/>
</dbReference>
<evidence type="ECO:0000259" key="9">
    <source>
        <dbReference type="PROSITE" id="PS50879"/>
    </source>
</evidence>
<evidence type="ECO:0000256" key="2">
    <source>
        <dbReference type="ARBA" id="ARBA00005300"/>
    </source>
</evidence>
<feature type="region of interest" description="Disordered" evidence="8">
    <location>
        <begin position="376"/>
        <end position="401"/>
    </location>
</feature>
<evidence type="ECO:0000256" key="8">
    <source>
        <dbReference type="SAM" id="MobiDB-lite"/>
    </source>
</evidence>
<evidence type="ECO:0000313" key="11">
    <source>
        <dbReference type="Proteomes" id="UP000717515"/>
    </source>
</evidence>
<organism evidence="10 11">
    <name type="scientific">Mortierella alpina</name>
    <name type="common">Oleaginous fungus</name>
    <name type="synonym">Mortierella renispora</name>
    <dbReference type="NCBI Taxonomy" id="64518"/>
    <lineage>
        <taxon>Eukaryota</taxon>
        <taxon>Fungi</taxon>
        <taxon>Fungi incertae sedis</taxon>
        <taxon>Mucoromycota</taxon>
        <taxon>Mortierellomycotina</taxon>
        <taxon>Mortierellomycetes</taxon>
        <taxon>Mortierellales</taxon>
        <taxon>Mortierellaceae</taxon>
        <taxon>Mortierella</taxon>
    </lineage>
</organism>
<dbReference type="EC" id="3.1.26.4" evidence="3"/>
<comment type="caution">
    <text evidence="10">The sequence shown here is derived from an EMBL/GenBank/DDBJ whole genome shotgun (WGS) entry which is preliminary data.</text>
</comment>
<evidence type="ECO:0000256" key="7">
    <source>
        <dbReference type="ARBA" id="ARBA00022801"/>
    </source>
</evidence>
<evidence type="ECO:0000256" key="6">
    <source>
        <dbReference type="ARBA" id="ARBA00022759"/>
    </source>
</evidence>
<evidence type="ECO:0000313" key="10">
    <source>
        <dbReference type="EMBL" id="KAG9326432.1"/>
    </source>
</evidence>
<feature type="region of interest" description="Disordered" evidence="8">
    <location>
        <begin position="833"/>
        <end position="860"/>
    </location>
</feature>
<dbReference type="InterPro" id="IPR037056">
    <property type="entry name" value="RNase_H1_N_sf"/>
</dbReference>
<feature type="region of interest" description="Disordered" evidence="8">
    <location>
        <begin position="774"/>
        <end position="800"/>
    </location>
</feature>
<feature type="compositionally biased region" description="Polar residues" evidence="8">
    <location>
        <begin position="566"/>
        <end position="575"/>
    </location>
</feature>
<keyword evidence="6" id="KW-0255">Endonuclease</keyword>
<keyword evidence="7" id="KW-0378">Hydrolase</keyword>
<dbReference type="Proteomes" id="UP000717515">
    <property type="component" value="Unassembled WGS sequence"/>
</dbReference>
<feature type="compositionally biased region" description="Low complexity" evidence="8">
    <location>
        <begin position="387"/>
        <end position="401"/>
    </location>
</feature>
<dbReference type="Pfam" id="PF00075">
    <property type="entry name" value="RNase_H"/>
    <property type="match status" value="1"/>
</dbReference>
<evidence type="ECO:0000256" key="5">
    <source>
        <dbReference type="ARBA" id="ARBA00022723"/>
    </source>
</evidence>
<feature type="region of interest" description="Disordered" evidence="8">
    <location>
        <begin position="441"/>
        <end position="462"/>
    </location>
</feature>
<evidence type="ECO:0000256" key="3">
    <source>
        <dbReference type="ARBA" id="ARBA00012180"/>
    </source>
</evidence>
<feature type="compositionally biased region" description="Low complexity" evidence="8">
    <location>
        <begin position="75"/>
        <end position="120"/>
    </location>
</feature>
<proteinExistence type="inferred from homology"/>